<evidence type="ECO:0000313" key="2">
    <source>
        <dbReference type="EMBL" id="KAK7116092.1"/>
    </source>
</evidence>
<feature type="region of interest" description="Disordered" evidence="1">
    <location>
        <begin position="328"/>
        <end position="465"/>
    </location>
</feature>
<evidence type="ECO:0000256" key="1">
    <source>
        <dbReference type="SAM" id="MobiDB-lite"/>
    </source>
</evidence>
<evidence type="ECO:0000313" key="3">
    <source>
        <dbReference type="Proteomes" id="UP001374579"/>
    </source>
</evidence>
<feature type="compositionally biased region" description="Basic residues" evidence="1">
    <location>
        <begin position="398"/>
        <end position="408"/>
    </location>
</feature>
<dbReference type="PANTHER" id="PTHR16253">
    <property type="entry name" value="TETRATRICOPEPTIDE REPEAT PROTEIN 22"/>
    <property type="match status" value="1"/>
</dbReference>
<feature type="compositionally biased region" description="Polar residues" evidence="1">
    <location>
        <begin position="357"/>
        <end position="378"/>
    </location>
</feature>
<dbReference type="InterPro" id="IPR042342">
    <property type="entry name" value="TTC22"/>
</dbReference>
<accession>A0AAN9C2B2</accession>
<feature type="compositionally biased region" description="Basic and acidic residues" evidence="1">
    <location>
        <begin position="449"/>
        <end position="465"/>
    </location>
</feature>
<comment type="caution">
    <text evidence="2">The sequence shown here is derived from an EMBL/GenBank/DDBJ whole genome shotgun (WGS) entry which is preliminary data.</text>
</comment>
<reference evidence="2 3" key="1">
    <citation type="submission" date="2024-02" db="EMBL/GenBank/DDBJ databases">
        <title>Chromosome-scale genome assembly of the rough periwinkle Littorina saxatilis.</title>
        <authorList>
            <person name="De Jode A."/>
            <person name="Faria R."/>
            <person name="Formenti G."/>
            <person name="Sims Y."/>
            <person name="Smith T.P."/>
            <person name="Tracey A."/>
            <person name="Wood J.M.D."/>
            <person name="Zagrodzka Z.B."/>
            <person name="Johannesson K."/>
            <person name="Butlin R.K."/>
            <person name="Leder E.H."/>
        </authorList>
    </citation>
    <scope>NUCLEOTIDE SEQUENCE [LARGE SCALE GENOMIC DNA]</scope>
    <source>
        <strain evidence="2">Snail1</strain>
        <tissue evidence="2">Muscle</tissue>
    </source>
</reference>
<dbReference type="InterPro" id="IPR011990">
    <property type="entry name" value="TPR-like_helical_dom_sf"/>
</dbReference>
<dbReference type="AlphaFoldDB" id="A0AAN9C2B2"/>
<protein>
    <submittedName>
        <fullName evidence="2">Uncharacterized protein</fullName>
    </submittedName>
</protein>
<gene>
    <name evidence="2" type="ORF">V1264_001837</name>
</gene>
<dbReference type="InterPro" id="IPR019734">
    <property type="entry name" value="TPR_rpt"/>
</dbReference>
<feature type="compositionally biased region" description="Basic residues" evidence="1">
    <location>
        <begin position="336"/>
        <end position="349"/>
    </location>
</feature>
<organism evidence="2 3">
    <name type="scientific">Littorina saxatilis</name>
    <dbReference type="NCBI Taxonomy" id="31220"/>
    <lineage>
        <taxon>Eukaryota</taxon>
        <taxon>Metazoa</taxon>
        <taxon>Spiralia</taxon>
        <taxon>Lophotrochozoa</taxon>
        <taxon>Mollusca</taxon>
        <taxon>Gastropoda</taxon>
        <taxon>Caenogastropoda</taxon>
        <taxon>Littorinimorpha</taxon>
        <taxon>Littorinoidea</taxon>
        <taxon>Littorinidae</taxon>
        <taxon>Littorina</taxon>
    </lineage>
</organism>
<dbReference type="Gene3D" id="1.25.40.10">
    <property type="entry name" value="Tetratricopeptide repeat domain"/>
    <property type="match status" value="2"/>
</dbReference>
<proteinExistence type="predicted"/>
<dbReference type="EMBL" id="JBAMIC010000001">
    <property type="protein sequence ID" value="KAK7116092.1"/>
    <property type="molecule type" value="Genomic_DNA"/>
</dbReference>
<dbReference type="SUPFAM" id="SSF48452">
    <property type="entry name" value="TPR-like"/>
    <property type="match status" value="1"/>
</dbReference>
<name>A0AAN9C2B2_9CAEN</name>
<keyword evidence="3" id="KW-1185">Reference proteome</keyword>
<sequence length="634" mass="72311">MAEASGQTHHSPWSEDIRKQTRKFYKELLPFMLHGLDDSGITQARLQSVRARLMGEREEPREQNPMGDVRDANLIATTSLLLEDYETAKAETESALEKDHDNLIANANLAVLLWKQGNKAKAEKQLSVWRSIQDEELEIRGKAELAYCFGRLGPEFTAKAVRIYEEVVGQKPNEYDWKFGLAMQLSRQTRANTRMCHGVTSNDVLQKAQAAVKLLQDIKIDDAASHTLRGHAAAELGFLLCTEDRRLAKHLKNNNKYLKAQQCFEEAYEWAPDDVCVLNNYGRFLKYTGKLEEAKKLLLKSVKQRPTGTAHDILGLVYQRLAEVRKRKEMIGPQKQTRHNKGKNKNKKQNIHEQKDLTASNGTKPQVSLASEHGSVSPTLLLKDCSLENKNEVQTKTSRTRQSRNRKSRLVDQEKPKHLIQNETEAPKHDESQIGNPRKKQKPGQAIARGRESENGAGRSDLKLEADDEDIKQAILHFEEAVKLSNDENTTSLYHLQNLLKLIGDMEGALIYCERIVGQDKSVFSPRNNISALEKAGLIELQISREKEDETERRQHQQRGKELLYQALEIQHTLLEQDRTLRSMFIKKHESFRTLLDMNEQDTCISELERLKVKGASMVQDVRSRSDARVSGQD</sequence>
<dbReference type="PANTHER" id="PTHR16253:SF0">
    <property type="entry name" value="TETRATRICOPEPTIDE REPEAT PROTEIN 22"/>
    <property type="match status" value="1"/>
</dbReference>
<dbReference type="Proteomes" id="UP001374579">
    <property type="component" value="Unassembled WGS sequence"/>
</dbReference>
<dbReference type="Pfam" id="PF13181">
    <property type="entry name" value="TPR_8"/>
    <property type="match status" value="2"/>
</dbReference>